<dbReference type="Proteomes" id="UP000324585">
    <property type="component" value="Unassembled WGS sequence"/>
</dbReference>
<sequence length="1196" mass="130362">MGYARAQVTVCTSSDIGRRVARHQSGSSCSMAASVGDSEAALGELELVVKEIEALDRLETLDENTSRRAVRLVHHIRTLSSRTLAERLLQAGVGLWNAVLDLHFVGPKLKLVVSFASEHSNERAVQTWAPKVRVLELCQLKHVAADCIFMAMSLLGWVSANFDLDAASVASFYAQAGTCYFAWLNKADMTQACLKRCEELLDDIYGMLAQNSGDTDTGTQAAAQAVFDFFVLSAQCSISMDNVPDALQAFDRAKQVLVHLSDERELVASSEFNIGLYFHQQQRHREALVWLQRSVDSRGHVANPRMDHARQLRTLTVMAVCCIELARLDDAREYLRAAEQLEPARPSPVVMYLKLKVSILQQEDTDALSARALSLVECEACPFELACTVLHLLSEHSLHTLTVMCAQRLLDSDACVRGNWERRHKIAMRMTEALFASAGAVEPAIACFEQYEDDLVGRVASVDNESNAAALSLAREWIGVMLQASRALHEKQDHLGIALTLHSAFRFIAFLAPTVAASKGSDGTLISLGVEEHCFLVHHCILALHNLMNLAPVRTGSDSASPADADVEPQTPAVRAGHASPMDLTDRVSMATLRSDFGGGLIQLALAHARRAKALSPRSFLAVACVFRTLLFAGALATASADEDHARERGLDSRRLSIQSIHTTEALQELKCLSMCDGFSVSVLCDAARDAKLLGLDRVAIDCFIALLTRFEFDHDEPALAALTSLPAGHENGDLSVLQRAQLLGIVLLAGVLSIDEQLGISPHEEKEDASQLEHEPGSSSPAPRCTGRDPQSEAQIIDDPPRARALLLQLKAMLDAGLKVLATYPPEQCFAVPDQEMQQSREAQAPASGSARTSLVLLTNIAWNAAIFCDAPRVAGEDDGDACEGFQPRTDLSRSSLRSAFFDLSYAYGAYQTGSDPSLEAQMLARILSVCATLENNAARAEQLVEALNKLRDARRLLGTLQRLREGTCATARTSDQDPAEKHIMFLECACHLRLFDADELKVRVENMVEKAQGNFSHEGEQHQHVAMMENLGARCLDIARTPSTPPGFRVFCEEICIVLLRCAIQVRLQRAKLAAENSQSGEGINVEAEAAALTAALREGSSAACGRQVSSAAEFVELAFELATSATFVYPKRELQWLVAFCWSNASTMHKSGRIADAHMWADFAKRVCEAQRKCPSLSGALPLIDELLAKCAE</sequence>
<evidence type="ECO:0000256" key="1">
    <source>
        <dbReference type="ARBA" id="ARBA00023254"/>
    </source>
</evidence>
<dbReference type="GO" id="GO:0090173">
    <property type="term" value="P:regulation of synaptonemal complex assembly"/>
    <property type="evidence" value="ECO:0007669"/>
    <property type="project" value="InterPro"/>
</dbReference>
<dbReference type="InterPro" id="IPR013940">
    <property type="entry name" value="Spo22/ZIP4/TEX11"/>
</dbReference>
<feature type="compositionally biased region" description="Basic and acidic residues" evidence="4">
    <location>
        <begin position="765"/>
        <end position="777"/>
    </location>
</feature>
<comment type="caution">
    <text evidence="5">The sequence shown here is derived from an EMBL/GenBank/DDBJ whole genome shotgun (WGS) entry which is preliminary data.</text>
</comment>
<dbReference type="OrthoDB" id="4414at2759"/>
<keyword evidence="6" id="KW-1185">Reference proteome</keyword>
<dbReference type="Pfam" id="PF08631">
    <property type="entry name" value="SPO22"/>
    <property type="match status" value="1"/>
</dbReference>
<evidence type="ECO:0000313" key="5">
    <source>
        <dbReference type="EMBL" id="KAA8497334.1"/>
    </source>
</evidence>
<evidence type="ECO:0000313" key="6">
    <source>
        <dbReference type="Proteomes" id="UP000324585"/>
    </source>
</evidence>
<feature type="region of interest" description="Disordered" evidence="4">
    <location>
        <begin position="558"/>
        <end position="579"/>
    </location>
</feature>
<organism evidence="5 6">
    <name type="scientific">Porphyridium purpureum</name>
    <name type="common">Red alga</name>
    <name type="synonym">Porphyridium cruentum</name>
    <dbReference type="NCBI Taxonomy" id="35688"/>
    <lineage>
        <taxon>Eukaryota</taxon>
        <taxon>Rhodophyta</taxon>
        <taxon>Bangiophyceae</taxon>
        <taxon>Porphyridiales</taxon>
        <taxon>Porphyridiaceae</taxon>
        <taxon>Porphyridium</taxon>
    </lineage>
</organism>
<evidence type="ECO:0000256" key="2">
    <source>
        <dbReference type="ARBA" id="ARBA00031845"/>
    </source>
</evidence>
<name>A0A5J4Z358_PORPP</name>
<dbReference type="AlphaFoldDB" id="A0A5J4Z358"/>
<dbReference type="PANTHER" id="PTHR40375">
    <property type="entry name" value="SPORULATION-SPECIFIC PROTEIN 22"/>
    <property type="match status" value="1"/>
</dbReference>
<evidence type="ECO:0000256" key="3">
    <source>
        <dbReference type="SAM" id="Coils"/>
    </source>
</evidence>
<accession>A0A5J4Z358</accession>
<dbReference type="SUPFAM" id="SSF48452">
    <property type="entry name" value="TPR-like"/>
    <property type="match status" value="1"/>
</dbReference>
<reference evidence="6" key="1">
    <citation type="journal article" date="2019" name="Nat. Commun.">
        <title>Expansion of phycobilisome linker gene families in mesophilic red algae.</title>
        <authorList>
            <person name="Lee J."/>
            <person name="Kim D."/>
            <person name="Bhattacharya D."/>
            <person name="Yoon H.S."/>
        </authorList>
    </citation>
    <scope>NUCLEOTIDE SEQUENCE [LARGE SCALE GENOMIC DNA]</scope>
    <source>
        <strain evidence="6">CCMP 1328</strain>
    </source>
</reference>
<gene>
    <name evidence="5" type="ORF">FVE85_1063</name>
</gene>
<keyword evidence="1" id="KW-0469">Meiosis</keyword>
<evidence type="ECO:0000256" key="4">
    <source>
        <dbReference type="SAM" id="MobiDB-lite"/>
    </source>
</evidence>
<feature type="coiled-coil region" evidence="3">
    <location>
        <begin position="925"/>
        <end position="965"/>
    </location>
</feature>
<dbReference type="Gene3D" id="1.25.40.10">
    <property type="entry name" value="Tetratricopeptide repeat domain"/>
    <property type="match status" value="1"/>
</dbReference>
<dbReference type="PANTHER" id="PTHR40375:SF2">
    <property type="entry name" value="SPORULATION-SPECIFIC PROTEIN 22"/>
    <property type="match status" value="1"/>
</dbReference>
<dbReference type="GO" id="GO:0051321">
    <property type="term" value="P:meiotic cell cycle"/>
    <property type="evidence" value="ECO:0007669"/>
    <property type="project" value="UniProtKB-KW"/>
</dbReference>
<protein>
    <recommendedName>
        <fullName evidence="2">Protein ZIP4 homolog</fullName>
    </recommendedName>
</protein>
<dbReference type="InterPro" id="IPR039057">
    <property type="entry name" value="Spo22/ZIP4"/>
</dbReference>
<dbReference type="OMA" id="CEEICIV"/>
<dbReference type="InterPro" id="IPR011990">
    <property type="entry name" value="TPR-like_helical_dom_sf"/>
</dbReference>
<feature type="region of interest" description="Disordered" evidence="4">
    <location>
        <begin position="765"/>
        <end position="799"/>
    </location>
</feature>
<dbReference type="EMBL" id="VRMN01000002">
    <property type="protein sequence ID" value="KAA8497334.1"/>
    <property type="molecule type" value="Genomic_DNA"/>
</dbReference>
<proteinExistence type="predicted"/>
<keyword evidence="3" id="KW-0175">Coiled coil</keyword>